<keyword evidence="2" id="KW-1185">Reference proteome</keyword>
<dbReference type="RefSeq" id="WP_075123578.1">
    <property type="nucleotide sequence ID" value="NZ_MSIE01000001.1"/>
</dbReference>
<gene>
    <name evidence="1" type="ORF">BU204_01070</name>
</gene>
<evidence type="ECO:0000313" key="2">
    <source>
        <dbReference type="Proteomes" id="UP000185596"/>
    </source>
</evidence>
<dbReference type="OrthoDB" id="3691904at2"/>
<dbReference type="Proteomes" id="UP000185596">
    <property type="component" value="Unassembled WGS sequence"/>
</dbReference>
<reference evidence="1 2" key="1">
    <citation type="submission" date="2016-12" db="EMBL/GenBank/DDBJ databases">
        <title>The draft genome sequence of Actinophytocola sp. 11-183.</title>
        <authorList>
            <person name="Wang W."/>
            <person name="Yuan L."/>
        </authorList>
    </citation>
    <scope>NUCLEOTIDE SEQUENCE [LARGE SCALE GENOMIC DNA]</scope>
    <source>
        <strain evidence="1 2">11-183</strain>
    </source>
</reference>
<organism evidence="1 2">
    <name type="scientific">Actinophytocola xanthii</name>
    <dbReference type="NCBI Taxonomy" id="1912961"/>
    <lineage>
        <taxon>Bacteria</taxon>
        <taxon>Bacillati</taxon>
        <taxon>Actinomycetota</taxon>
        <taxon>Actinomycetes</taxon>
        <taxon>Pseudonocardiales</taxon>
        <taxon>Pseudonocardiaceae</taxon>
    </lineage>
</organism>
<evidence type="ECO:0000313" key="1">
    <source>
        <dbReference type="EMBL" id="OLF19544.1"/>
    </source>
</evidence>
<comment type="caution">
    <text evidence="1">The sequence shown here is derived from an EMBL/GenBank/DDBJ whole genome shotgun (WGS) entry which is preliminary data.</text>
</comment>
<dbReference type="STRING" id="1912961.BU204_01070"/>
<dbReference type="AlphaFoldDB" id="A0A1Q8CYW5"/>
<sequence>MGAPGSGREPDYALEPRALENGIGWFLDPVIEGLRGIDGLYAAARDEVVAAHASERPGWFGGEGTGEVRAASSSFLNEVAWQLQLLAGDQSELLASLRDYRSVLIGHIAWARETDGRAAERFRAIERDLDERGR</sequence>
<dbReference type="EMBL" id="MSIE01000001">
    <property type="protein sequence ID" value="OLF19544.1"/>
    <property type="molecule type" value="Genomic_DNA"/>
</dbReference>
<accession>A0A1Q8CYW5</accession>
<protein>
    <recommendedName>
        <fullName evidence="3">PE domain-containing protein</fullName>
    </recommendedName>
</protein>
<evidence type="ECO:0008006" key="3">
    <source>
        <dbReference type="Google" id="ProtNLM"/>
    </source>
</evidence>
<proteinExistence type="predicted"/>
<name>A0A1Q8CYW5_9PSEU</name>